<feature type="signal peptide" evidence="8">
    <location>
        <begin position="1"/>
        <end position="21"/>
    </location>
</feature>
<protein>
    <submittedName>
        <fullName evidence="10">Secreted cell wall DL-endopeptidase</fullName>
    </submittedName>
</protein>
<dbReference type="PANTHER" id="PTHR47053">
    <property type="entry name" value="MUREIN DD-ENDOPEPTIDASE MEPH-RELATED"/>
    <property type="match status" value="1"/>
</dbReference>
<dbReference type="RefSeq" id="WP_090630608.1">
    <property type="nucleotide sequence ID" value="NZ_CVRB01000001.1"/>
</dbReference>
<sequence precursor="true">MKLKLTAVSTTIMLGLGSAFAIPSVKAETNQSSVQSGINNANSAISQYQSQLDQLNAEVARADQAYNDNEKVIADTQKKITDTEAQVAQLNQQISTIQDRITKRNDILKKRAQSIQESGGTVSYLDVLMGSSSFGDFIDRVGAVSTMVQADQDIIKQQMADKQEVEKKQEVVGKELASLKSMKTDLEGMQQQILQQKAQNDALKADLQNKQTDKIAERAQLQQQQRDLAAQAIKAAQAPQAKSNNSNSGNINLSVPKVSGSINDVISAGYKLIGNSTYVFGGGRTQSDIANGRFDCSGFVHWAFAQAGYNIGSSTDALVNSGSRVSPSDMRPGDLVFFDTYKRDGHVGIYLGGGNFIGCQNSTGVAVANLTSGYWKGVFNGHVVRIIN</sequence>
<dbReference type="AlphaFoldDB" id="A0A0U1NRN6"/>
<keyword evidence="4" id="KW-0378">Hydrolase</keyword>
<dbReference type="EMBL" id="CVRB01000001">
    <property type="protein sequence ID" value="CRK80709.1"/>
    <property type="molecule type" value="Genomic_DNA"/>
</dbReference>
<dbReference type="Proteomes" id="UP000199087">
    <property type="component" value="Unassembled WGS sequence"/>
</dbReference>
<feature type="coiled-coil region" evidence="6">
    <location>
        <begin position="179"/>
        <end position="227"/>
    </location>
</feature>
<evidence type="ECO:0000256" key="5">
    <source>
        <dbReference type="ARBA" id="ARBA00022807"/>
    </source>
</evidence>
<evidence type="ECO:0000256" key="7">
    <source>
        <dbReference type="SAM" id="MobiDB-lite"/>
    </source>
</evidence>
<evidence type="ECO:0000313" key="11">
    <source>
        <dbReference type="Proteomes" id="UP000199087"/>
    </source>
</evidence>
<dbReference type="PROSITE" id="PS51935">
    <property type="entry name" value="NLPC_P60"/>
    <property type="match status" value="1"/>
</dbReference>
<keyword evidence="11" id="KW-1185">Reference proteome</keyword>
<evidence type="ECO:0000256" key="6">
    <source>
        <dbReference type="SAM" id="Coils"/>
    </source>
</evidence>
<keyword evidence="6" id="KW-0175">Coiled coil</keyword>
<dbReference type="InterPro" id="IPR000064">
    <property type="entry name" value="NLP_P60_dom"/>
</dbReference>
<evidence type="ECO:0000256" key="8">
    <source>
        <dbReference type="SAM" id="SignalP"/>
    </source>
</evidence>
<reference evidence="11" key="1">
    <citation type="submission" date="2015-05" db="EMBL/GenBank/DDBJ databases">
        <authorList>
            <person name="Urmite Genomes"/>
        </authorList>
    </citation>
    <scope>NUCLEOTIDE SEQUENCE [LARGE SCALE GENOMIC DNA]</scope>
    <source>
        <strain evidence="11">LF1</strain>
    </source>
</reference>
<dbReference type="Gene3D" id="3.90.1720.10">
    <property type="entry name" value="endopeptidase domain like (from Nostoc punctiforme)"/>
    <property type="match status" value="1"/>
</dbReference>
<dbReference type="Pfam" id="PF00877">
    <property type="entry name" value="NLPC_P60"/>
    <property type="match status" value="1"/>
</dbReference>
<comment type="similarity">
    <text evidence="1">Belongs to the peptidase C40 family.</text>
</comment>
<dbReference type="InterPro" id="IPR057309">
    <property type="entry name" value="PcsB_CC"/>
</dbReference>
<keyword evidence="5" id="KW-0788">Thiol protease</keyword>
<gene>
    <name evidence="10" type="primary">cwlO</name>
    <name evidence="10" type="ORF">BN000_00597</name>
</gene>
<keyword evidence="2" id="KW-0645">Protease</keyword>
<accession>A0A0U1NRN6</accession>
<organism evidence="10 11">
    <name type="scientific">Neobacillus massiliamazoniensis</name>
    <dbReference type="NCBI Taxonomy" id="1499688"/>
    <lineage>
        <taxon>Bacteria</taxon>
        <taxon>Bacillati</taxon>
        <taxon>Bacillota</taxon>
        <taxon>Bacilli</taxon>
        <taxon>Bacillales</taxon>
        <taxon>Bacillaceae</taxon>
        <taxon>Neobacillus</taxon>
    </lineage>
</organism>
<feature type="region of interest" description="Disordered" evidence="7">
    <location>
        <begin position="230"/>
        <end position="249"/>
    </location>
</feature>
<evidence type="ECO:0000256" key="2">
    <source>
        <dbReference type="ARBA" id="ARBA00022670"/>
    </source>
</evidence>
<dbReference type="PANTHER" id="PTHR47053:SF1">
    <property type="entry name" value="MUREIN DD-ENDOPEPTIDASE MEPH-RELATED"/>
    <property type="match status" value="1"/>
</dbReference>
<dbReference type="STRING" id="1499688.BN000_00597"/>
<dbReference type="OrthoDB" id="9813368at2"/>
<keyword evidence="3 8" id="KW-0732">Signal</keyword>
<proteinExistence type="inferred from homology"/>
<dbReference type="Pfam" id="PF24568">
    <property type="entry name" value="CC_PcsB"/>
    <property type="match status" value="1"/>
</dbReference>
<dbReference type="Gene3D" id="6.10.250.3150">
    <property type="match status" value="1"/>
</dbReference>
<evidence type="ECO:0000259" key="9">
    <source>
        <dbReference type="PROSITE" id="PS51935"/>
    </source>
</evidence>
<dbReference type="GO" id="GO:0008234">
    <property type="term" value="F:cysteine-type peptidase activity"/>
    <property type="evidence" value="ECO:0007669"/>
    <property type="project" value="UniProtKB-KW"/>
</dbReference>
<name>A0A0U1NRN6_9BACI</name>
<dbReference type="InterPro" id="IPR038765">
    <property type="entry name" value="Papain-like_cys_pep_sf"/>
</dbReference>
<dbReference type="InterPro" id="IPR051202">
    <property type="entry name" value="Peptidase_C40"/>
</dbReference>
<feature type="domain" description="NlpC/P60" evidence="9">
    <location>
        <begin position="259"/>
        <end position="386"/>
    </location>
</feature>
<evidence type="ECO:0000256" key="4">
    <source>
        <dbReference type="ARBA" id="ARBA00022801"/>
    </source>
</evidence>
<dbReference type="GO" id="GO:0006508">
    <property type="term" value="P:proteolysis"/>
    <property type="evidence" value="ECO:0007669"/>
    <property type="project" value="UniProtKB-KW"/>
</dbReference>
<dbReference type="SUPFAM" id="SSF54001">
    <property type="entry name" value="Cysteine proteinases"/>
    <property type="match status" value="1"/>
</dbReference>
<evidence type="ECO:0000256" key="1">
    <source>
        <dbReference type="ARBA" id="ARBA00007074"/>
    </source>
</evidence>
<feature type="coiled-coil region" evidence="6">
    <location>
        <begin position="38"/>
        <end position="100"/>
    </location>
</feature>
<evidence type="ECO:0000256" key="3">
    <source>
        <dbReference type="ARBA" id="ARBA00022729"/>
    </source>
</evidence>
<feature type="chain" id="PRO_5006712230" evidence="8">
    <location>
        <begin position="22"/>
        <end position="388"/>
    </location>
</feature>
<evidence type="ECO:0000313" key="10">
    <source>
        <dbReference type="EMBL" id="CRK80709.1"/>
    </source>
</evidence>